<keyword evidence="2" id="KW-0813">Transport</keyword>
<dbReference type="GO" id="GO:0005524">
    <property type="term" value="F:ATP binding"/>
    <property type="evidence" value="ECO:0007669"/>
    <property type="project" value="UniProtKB-KW"/>
</dbReference>
<organism evidence="6 7">
    <name type="scientific">Nocardioides ginsengisoli</name>
    <dbReference type="NCBI Taxonomy" id="363868"/>
    <lineage>
        <taxon>Bacteria</taxon>
        <taxon>Bacillati</taxon>
        <taxon>Actinomycetota</taxon>
        <taxon>Actinomycetes</taxon>
        <taxon>Propionibacteriales</taxon>
        <taxon>Nocardioidaceae</taxon>
        <taxon>Nocardioides</taxon>
    </lineage>
</organism>
<dbReference type="SMART" id="SM00382">
    <property type="entry name" value="AAA"/>
    <property type="match status" value="1"/>
</dbReference>
<sequence>MPDGSSARAPVLEVRGLRAGYGTAPDTIRDVSLSIEPGQIVGLVGESGCGKSTLAKVVLGLLRPREGDVLVDGRRWGDRSSRDPLRSCVQMVFQDPYASLNPKLTAAETVADSFRRWKGSSRRDALDEARRLLDRVGLPRTAIDARAERLSGGQCQRVGVARALACEPRLLVADEPTSSLDVSVQAQILNLLLELQEGMGMSMLLISHDLSVIRYMTSEAMVMSGGAVVEHGSTAAMLRQPRHPYTRTLVESIPGQVADWA</sequence>
<feature type="domain" description="ABC transporter" evidence="5">
    <location>
        <begin position="12"/>
        <end position="250"/>
    </location>
</feature>
<dbReference type="InterPro" id="IPR050319">
    <property type="entry name" value="ABC_transp_ATP-bind"/>
</dbReference>
<dbReference type="InterPro" id="IPR003593">
    <property type="entry name" value="AAA+_ATPase"/>
</dbReference>
<keyword evidence="3" id="KW-0547">Nucleotide-binding</keyword>
<dbReference type="Gene3D" id="3.40.50.300">
    <property type="entry name" value="P-loop containing nucleotide triphosphate hydrolases"/>
    <property type="match status" value="1"/>
</dbReference>
<protein>
    <submittedName>
        <fullName evidence="6">ABC transporter ATP-binding protein</fullName>
    </submittedName>
</protein>
<dbReference type="Pfam" id="PF08352">
    <property type="entry name" value="oligo_HPY"/>
    <property type="match status" value="1"/>
</dbReference>
<name>A0ABW3W6Y3_9ACTN</name>
<dbReference type="RefSeq" id="WP_367919589.1">
    <property type="nucleotide sequence ID" value="NZ_BAABAC010000023.1"/>
</dbReference>
<proteinExistence type="inferred from homology"/>
<evidence type="ECO:0000259" key="5">
    <source>
        <dbReference type="PROSITE" id="PS50893"/>
    </source>
</evidence>
<dbReference type="InterPro" id="IPR013563">
    <property type="entry name" value="Oligopep_ABC_C"/>
</dbReference>
<accession>A0ABW3W6Y3</accession>
<dbReference type="InterPro" id="IPR027417">
    <property type="entry name" value="P-loop_NTPase"/>
</dbReference>
<evidence type="ECO:0000256" key="2">
    <source>
        <dbReference type="ARBA" id="ARBA00022448"/>
    </source>
</evidence>
<evidence type="ECO:0000256" key="3">
    <source>
        <dbReference type="ARBA" id="ARBA00022741"/>
    </source>
</evidence>
<evidence type="ECO:0000313" key="7">
    <source>
        <dbReference type="Proteomes" id="UP001597229"/>
    </source>
</evidence>
<dbReference type="PANTHER" id="PTHR43776">
    <property type="entry name" value="TRANSPORT ATP-BINDING PROTEIN"/>
    <property type="match status" value="1"/>
</dbReference>
<dbReference type="Proteomes" id="UP001597229">
    <property type="component" value="Unassembled WGS sequence"/>
</dbReference>
<dbReference type="PROSITE" id="PS00211">
    <property type="entry name" value="ABC_TRANSPORTER_1"/>
    <property type="match status" value="1"/>
</dbReference>
<dbReference type="Pfam" id="PF00005">
    <property type="entry name" value="ABC_tran"/>
    <property type="match status" value="1"/>
</dbReference>
<comment type="caution">
    <text evidence="6">The sequence shown here is derived from an EMBL/GenBank/DDBJ whole genome shotgun (WGS) entry which is preliminary data.</text>
</comment>
<dbReference type="CDD" id="cd03257">
    <property type="entry name" value="ABC_NikE_OppD_transporters"/>
    <property type="match status" value="1"/>
</dbReference>
<reference evidence="7" key="1">
    <citation type="journal article" date="2019" name="Int. J. Syst. Evol. Microbiol.">
        <title>The Global Catalogue of Microorganisms (GCM) 10K type strain sequencing project: providing services to taxonomists for standard genome sequencing and annotation.</title>
        <authorList>
            <consortium name="The Broad Institute Genomics Platform"/>
            <consortium name="The Broad Institute Genome Sequencing Center for Infectious Disease"/>
            <person name="Wu L."/>
            <person name="Ma J."/>
        </authorList>
    </citation>
    <scope>NUCLEOTIDE SEQUENCE [LARGE SCALE GENOMIC DNA]</scope>
    <source>
        <strain evidence="7">CCUG 52478</strain>
    </source>
</reference>
<evidence type="ECO:0000256" key="1">
    <source>
        <dbReference type="ARBA" id="ARBA00005417"/>
    </source>
</evidence>
<dbReference type="PANTHER" id="PTHR43776:SF7">
    <property type="entry name" value="D,D-DIPEPTIDE TRANSPORT ATP-BINDING PROTEIN DDPF-RELATED"/>
    <property type="match status" value="1"/>
</dbReference>
<dbReference type="InterPro" id="IPR003439">
    <property type="entry name" value="ABC_transporter-like_ATP-bd"/>
</dbReference>
<evidence type="ECO:0000256" key="4">
    <source>
        <dbReference type="ARBA" id="ARBA00022840"/>
    </source>
</evidence>
<comment type="similarity">
    <text evidence="1">Belongs to the ABC transporter superfamily.</text>
</comment>
<dbReference type="SUPFAM" id="SSF52540">
    <property type="entry name" value="P-loop containing nucleoside triphosphate hydrolases"/>
    <property type="match status" value="1"/>
</dbReference>
<dbReference type="EMBL" id="JBHTLX010000023">
    <property type="protein sequence ID" value="MFD1250310.1"/>
    <property type="molecule type" value="Genomic_DNA"/>
</dbReference>
<gene>
    <name evidence="6" type="ORF">ACFQ3F_21125</name>
</gene>
<evidence type="ECO:0000313" key="6">
    <source>
        <dbReference type="EMBL" id="MFD1250310.1"/>
    </source>
</evidence>
<dbReference type="PROSITE" id="PS50893">
    <property type="entry name" value="ABC_TRANSPORTER_2"/>
    <property type="match status" value="1"/>
</dbReference>
<keyword evidence="7" id="KW-1185">Reference proteome</keyword>
<dbReference type="InterPro" id="IPR017871">
    <property type="entry name" value="ABC_transporter-like_CS"/>
</dbReference>
<keyword evidence="4 6" id="KW-0067">ATP-binding</keyword>